<feature type="chain" id="PRO_5047451080" evidence="1">
    <location>
        <begin position="25"/>
        <end position="401"/>
    </location>
</feature>
<organism evidence="3 4">
    <name type="scientific">Paenibacillus baimaensis</name>
    <dbReference type="NCBI Taxonomy" id="2982185"/>
    <lineage>
        <taxon>Bacteria</taxon>
        <taxon>Bacillati</taxon>
        <taxon>Bacillota</taxon>
        <taxon>Bacilli</taxon>
        <taxon>Bacillales</taxon>
        <taxon>Paenibacillaceae</taxon>
        <taxon>Paenibacillus</taxon>
    </lineage>
</organism>
<evidence type="ECO:0000313" key="3">
    <source>
        <dbReference type="EMBL" id="MCU6791156.1"/>
    </source>
</evidence>
<feature type="signal peptide" evidence="1">
    <location>
        <begin position="1"/>
        <end position="24"/>
    </location>
</feature>
<protein>
    <submittedName>
        <fullName evidence="3">S-layer homology domain-containing protein</fullName>
    </submittedName>
</protein>
<feature type="domain" description="SLH" evidence="2">
    <location>
        <begin position="146"/>
        <end position="207"/>
    </location>
</feature>
<dbReference type="RefSeq" id="WP_262682727.1">
    <property type="nucleotide sequence ID" value="NZ_JAOQIO010000007.1"/>
</dbReference>
<gene>
    <name evidence="3" type="ORF">OB236_03330</name>
</gene>
<evidence type="ECO:0000313" key="4">
    <source>
        <dbReference type="Proteomes" id="UP001652445"/>
    </source>
</evidence>
<keyword evidence="1" id="KW-0732">Signal</keyword>
<proteinExistence type="predicted"/>
<dbReference type="InterPro" id="IPR051465">
    <property type="entry name" value="Cell_Envelope_Struct_Comp"/>
</dbReference>
<dbReference type="Proteomes" id="UP001652445">
    <property type="component" value="Unassembled WGS sequence"/>
</dbReference>
<feature type="domain" description="SLH" evidence="2">
    <location>
        <begin position="22"/>
        <end position="81"/>
    </location>
</feature>
<evidence type="ECO:0000256" key="1">
    <source>
        <dbReference type="SAM" id="SignalP"/>
    </source>
</evidence>
<keyword evidence="4" id="KW-1185">Reference proteome</keyword>
<dbReference type="Pfam" id="PF00395">
    <property type="entry name" value="SLH"/>
    <property type="match status" value="3"/>
</dbReference>
<dbReference type="PROSITE" id="PS51272">
    <property type="entry name" value="SLH"/>
    <property type="match status" value="3"/>
</dbReference>
<feature type="domain" description="SLH" evidence="2">
    <location>
        <begin position="82"/>
        <end position="145"/>
    </location>
</feature>
<sequence length="401" mass="42211">MKLKQFTTYVLALMMLANGSTALAASFSDTGNHWANSSIEQMAASKRITGYPDGTFKPDRQVSRAEFVNMANQTFGLSGTAANTNFNDVKSADWFYPQVSAAQSAGYIQGYPDGTFKPNQSISREEAAAVLARLLKLDTSTSSTLTVKDAEVIDSWAKASVSALLSKQIFNGYEDGSFKPFAPISRAEAATAFQRSWELNQLSVSAPTDGKFNISNVNGANGLVTVIFNQAWTTEPTLADFKVTQSVNGETETIVTPTSLSVDASAKTVKLVVPTVSQGSVVFSVSYQGLSAAAAPAFTIAAGGGGSGSGSSSSQSSSNNVLWISNTSAIFDGLLLTKIEAAVNTQVTKVEIMKNTVKLNDAIPVNGSISVNLIGAQIGDTLTLNAYNGSILLKSFYVTVQ</sequence>
<comment type="caution">
    <text evidence="3">The sequence shown here is derived from an EMBL/GenBank/DDBJ whole genome shotgun (WGS) entry which is preliminary data.</text>
</comment>
<reference evidence="3 4" key="1">
    <citation type="submission" date="2022-09" db="EMBL/GenBank/DDBJ databases">
        <authorList>
            <person name="Han X.L."/>
            <person name="Wang Q."/>
            <person name="Lu T."/>
        </authorList>
    </citation>
    <scope>NUCLEOTIDE SEQUENCE [LARGE SCALE GENOMIC DNA]</scope>
    <source>
        <strain evidence="3 4">WQ 127069</strain>
    </source>
</reference>
<name>A0ABT2UAV7_9BACL</name>
<dbReference type="EMBL" id="JAOQIO010000007">
    <property type="protein sequence ID" value="MCU6791156.1"/>
    <property type="molecule type" value="Genomic_DNA"/>
</dbReference>
<dbReference type="PANTHER" id="PTHR43308">
    <property type="entry name" value="OUTER MEMBRANE PROTEIN ALPHA-RELATED"/>
    <property type="match status" value="1"/>
</dbReference>
<dbReference type="InterPro" id="IPR001119">
    <property type="entry name" value="SLH_dom"/>
</dbReference>
<evidence type="ECO:0000259" key="2">
    <source>
        <dbReference type="PROSITE" id="PS51272"/>
    </source>
</evidence>
<dbReference type="PANTHER" id="PTHR43308:SF5">
    <property type="entry name" value="S-LAYER PROTEIN _ PEPTIDOGLYCAN ENDO-BETA-N-ACETYLGLUCOSAMINIDASE"/>
    <property type="match status" value="1"/>
</dbReference>
<accession>A0ABT2UAV7</accession>